<evidence type="ECO:0000259" key="2">
    <source>
        <dbReference type="Pfam" id="PF01145"/>
    </source>
</evidence>
<dbReference type="InterPro" id="IPR001972">
    <property type="entry name" value="Stomatin_HflK_fam"/>
</dbReference>
<dbReference type="EMBL" id="BAABFR010000058">
    <property type="protein sequence ID" value="GAA4397860.1"/>
    <property type="molecule type" value="Genomic_DNA"/>
</dbReference>
<gene>
    <name evidence="3" type="ORF">GCM10023147_33580</name>
</gene>
<dbReference type="Pfam" id="PF01145">
    <property type="entry name" value="Band_7"/>
    <property type="match status" value="1"/>
</dbReference>
<comment type="similarity">
    <text evidence="1">Belongs to the band 7/mec-2 family.</text>
</comment>
<dbReference type="Gene3D" id="3.30.479.30">
    <property type="entry name" value="Band 7 domain"/>
    <property type="match status" value="1"/>
</dbReference>
<evidence type="ECO:0000256" key="1">
    <source>
        <dbReference type="ARBA" id="ARBA00008164"/>
    </source>
</evidence>
<evidence type="ECO:0000313" key="3">
    <source>
        <dbReference type="EMBL" id="GAA4397860.1"/>
    </source>
</evidence>
<dbReference type="PANTHER" id="PTHR10264:SF83">
    <property type="entry name" value="BLL5629 PROTEIN"/>
    <property type="match status" value="1"/>
</dbReference>
<comment type="caution">
    <text evidence="3">The sequence shown here is derived from an EMBL/GenBank/DDBJ whole genome shotgun (WGS) entry which is preliminary data.</text>
</comment>
<evidence type="ECO:0000313" key="4">
    <source>
        <dbReference type="Proteomes" id="UP001500635"/>
    </source>
</evidence>
<protein>
    <submittedName>
        <fullName evidence="3">Slipin family protein</fullName>
    </submittedName>
</protein>
<name>A0ABP8JY17_9ACTN</name>
<dbReference type="RefSeq" id="WP_344998060.1">
    <property type="nucleotide sequence ID" value="NZ_BAABFR010000058.1"/>
</dbReference>
<dbReference type="InterPro" id="IPR043202">
    <property type="entry name" value="Band-7_stomatin-like"/>
</dbReference>
<reference evidence="4" key="1">
    <citation type="journal article" date="2019" name="Int. J. Syst. Evol. Microbiol.">
        <title>The Global Catalogue of Microorganisms (GCM) 10K type strain sequencing project: providing services to taxonomists for standard genome sequencing and annotation.</title>
        <authorList>
            <consortium name="The Broad Institute Genomics Platform"/>
            <consortium name="The Broad Institute Genome Sequencing Center for Infectious Disease"/>
            <person name="Wu L."/>
            <person name="Ma J."/>
        </authorList>
    </citation>
    <scope>NUCLEOTIDE SEQUENCE [LARGE SCALE GENOMIC DNA]</scope>
    <source>
        <strain evidence="4">JCM 17688</strain>
    </source>
</reference>
<accession>A0ABP8JY17</accession>
<dbReference type="SUPFAM" id="SSF117892">
    <property type="entry name" value="Band 7/SPFH domain"/>
    <property type="match status" value="1"/>
</dbReference>
<dbReference type="InterPro" id="IPR001107">
    <property type="entry name" value="Band_7"/>
</dbReference>
<feature type="domain" description="Band 7" evidence="2">
    <location>
        <begin position="9"/>
        <end position="178"/>
    </location>
</feature>
<dbReference type="InterPro" id="IPR036013">
    <property type="entry name" value="Band_7/SPFH_dom_sf"/>
</dbReference>
<organism evidence="3 4">
    <name type="scientific">Tsukamurella soli</name>
    <dbReference type="NCBI Taxonomy" id="644556"/>
    <lineage>
        <taxon>Bacteria</taxon>
        <taxon>Bacillati</taxon>
        <taxon>Actinomycetota</taxon>
        <taxon>Actinomycetes</taxon>
        <taxon>Mycobacteriales</taxon>
        <taxon>Tsukamurellaceae</taxon>
        <taxon>Tsukamurella</taxon>
    </lineage>
</organism>
<proteinExistence type="inferred from homology"/>
<keyword evidence="4" id="KW-1185">Reference proteome</keyword>
<dbReference type="Proteomes" id="UP001500635">
    <property type="component" value="Unassembled WGS sequence"/>
</dbReference>
<dbReference type="PRINTS" id="PR00721">
    <property type="entry name" value="STOMATIN"/>
</dbReference>
<dbReference type="PANTHER" id="PTHR10264">
    <property type="entry name" value="BAND 7 PROTEIN-RELATED"/>
    <property type="match status" value="1"/>
</dbReference>
<sequence>MALVGRSISVPVGYNALDYRDGEVQRVLGPGRHRVRDERTIVTVPVRERLLAVAPQEITTAESVTIRVSMTLRIKVIDPVAYVERAAEPDAVVYLAAQIALRDIVVGVAVVDVLRRGDAIDVGPIARAARTAGSDVGIEVLAVVVKDVVVPHEIRSAALELMTAKARGAARLEEARAETTSLRALANAGRMLDASPALASLRMIQAAPPGSKVVIAVGGDVGRPGDAD</sequence>